<dbReference type="EMBL" id="JAJJMM010000001">
    <property type="protein sequence ID" value="MCC9065808.1"/>
    <property type="molecule type" value="Genomic_DNA"/>
</dbReference>
<evidence type="ECO:0000256" key="3">
    <source>
        <dbReference type="ARBA" id="ARBA00023163"/>
    </source>
</evidence>
<dbReference type="InterPro" id="IPR009057">
    <property type="entry name" value="Homeodomain-like_sf"/>
</dbReference>
<dbReference type="SMART" id="SM00342">
    <property type="entry name" value="HTH_ARAC"/>
    <property type="match status" value="1"/>
</dbReference>
<sequence>MKSSSKKLDEEILKNSTDSDLSVESLAEIMNMSRSTLYRKIKDISNLSPNELINIVRLKRAAELLLNENFKMYEIAEKVGYKSQTSFGRNFQKHFFDDSF</sequence>
<evidence type="ECO:0000256" key="2">
    <source>
        <dbReference type="ARBA" id="ARBA00023125"/>
    </source>
</evidence>
<dbReference type="Gene3D" id="1.10.10.60">
    <property type="entry name" value="Homeodomain-like"/>
    <property type="match status" value="2"/>
</dbReference>
<reference evidence="5" key="1">
    <citation type="submission" date="2021-11" db="EMBL/GenBank/DDBJ databases">
        <title>Description of novel Flavobacterium species.</title>
        <authorList>
            <person name="Saticioglu I.B."/>
            <person name="Ay H."/>
            <person name="Altun S."/>
            <person name="Duman M."/>
        </authorList>
    </citation>
    <scope>NUCLEOTIDE SEQUENCE</scope>
    <source>
        <strain evidence="5">F-30</strain>
    </source>
</reference>
<name>A0ABS8MKC2_9FLAO</name>
<feature type="domain" description="HTH araC/xylS-type" evidence="4">
    <location>
        <begin position="6"/>
        <end position="95"/>
    </location>
</feature>
<accession>A0ABS8MKC2</accession>
<dbReference type="PROSITE" id="PS01124">
    <property type="entry name" value="HTH_ARAC_FAMILY_2"/>
    <property type="match status" value="1"/>
</dbReference>
<dbReference type="SUPFAM" id="SSF46689">
    <property type="entry name" value="Homeodomain-like"/>
    <property type="match status" value="1"/>
</dbReference>
<keyword evidence="3" id="KW-0804">Transcription</keyword>
<dbReference type="RefSeq" id="WP_230039555.1">
    <property type="nucleotide sequence ID" value="NZ_JAJJMM010000001.1"/>
</dbReference>
<dbReference type="PANTHER" id="PTHR43280">
    <property type="entry name" value="ARAC-FAMILY TRANSCRIPTIONAL REGULATOR"/>
    <property type="match status" value="1"/>
</dbReference>
<comment type="caution">
    <text evidence="5">The sequence shown here is derived from an EMBL/GenBank/DDBJ whole genome shotgun (WGS) entry which is preliminary data.</text>
</comment>
<dbReference type="PANTHER" id="PTHR43280:SF11">
    <property type="entry name" value="RCS-SPECIFIC HTH-TYPE TRANSCRIPTIONAL ACTIVATOR RCLR"/>
    <property type="match status" value="1"/>
</dbReference>
<evidence type="ECO:0000259" key="4">
    <source>
        <dbReference type="PROSITE" id="PS01124"/>
    </source>
</evidence>
<evidence type="ECO:0000313" key="5">
    <source>
        <dbReference type="EMBL" id="MCC9065808.1"/>
    </source>
</evidence>
<protein>
    <submittedName>
        <fullName evidence="5">Helix-turn-helix transcriptional regulator</fullName>
    </submittedName>
</protein>
<keyword evidence="2" id="KW-0238">DNA-binding</keyword>
<proteinExistence type="predicted"/>
<gene>
    <name evidence="5" type="ORF">LNP81_22675</name>
</gene>
<keyword evidence="1" id="KW-0805">Transcription regulation</keyword>
<organism evidence="5 6">
    <name type="scientific">Flavobacterium piscisymbiosum</name>
    <dbReference type="NCBI Taxonomy" id="2893753"/>
    <lineage>
        <taxon>Bacteria</taxon>
        <taxon>Pseudomonadati</taxon>
        <taxon>Bacteroidota</taxon>
        <taxon>Flavobacteriia</taxon>
        <taxon>Flavobacteriales</taxon>
        <taxon>Flavobacteriaceae</taxon>
        <taxon>Flavobacterium</taxon>
    </lineage>
</organism>
<dbReference type="Pfam" id="PF12833">
    <property type="entry name" value="HTH_18"/>
    <property type="match status" value="1"/>
</dbReference>
<keyword evidence="6" id="KW-1185">Reference proteome</keyword>
<dbReference type="InterPro" id="IPR018060">
    <property type="entry name" value="HTH_AraC"/>
</dbReference>
<evidence type="ECO:0000256" key="1">
    <source>
        <dbReference type="ARBA" id="ARBA00023015"/>
    </source>
</evidence>
<dbReference type="Proteomes" id="UP001430679">
    <property type="component" value="Unassembled WGS sequence"/>
</dbReference>
<evidence type="ECO:0000313" key="6">
    <source>
        <dbReference type="Proteomes" id="UP001430679"/>
    </source>
</evidence>